<organism evidence="1 2">
    <name type="scientific">Irpex rosettiformis</name>
    <dbReference type="NCBI Taxonomy" id="378272"/>
    <lineage>
        <taxon>Eukaryota</taxon>
        <taxon>Fungi</taxon>
        <taxon>Dikarya</taxon>
        <taxon>Basidiomycota</taxon>
        <taxon>Agaricomycotina</taxon>
        <taxon>Agaricomycetes</taxon>
        <taxon>Polyporales</taxon>
        <taxon>Irpicaceae</taxon>
        <taxon>Irpex</taxon>
    </lineage>
</organism>
<dbReference type="EMBL" id="MU274900">
    <property type="protein sequence ID" value="KAI0094442.1"/>
    <property type="molecule type" value="Genomic_DNA"/>
</dbReference>
<evidence type="ECO:0000313" key="2">
    <source>
        <dbReference type="Proteomes" id="UP001055072"/>
    </source>
</evidence>
<accession>A0ACB8UK02</accession>
<protein>
    <submittedName>
        <fullName evidence="1">Zf-DHHC-domain-containing protein</fullName>
    </submittedName>
</protein>
<name>A0ACB8UK02_9APHY</name>
<sequence>MGRLLGRIFVTFTLFLITFIGYTSQIWIIWPWYGRELSVQLITLLLPFNAFLGMLWWNYFLCVTTNPGGVPKSWKPDFEDDSGYEVKKLTRRPRFCRTCENYKPPRAHHCKQCNCCVLRMDHHCPWINNCVGHFNHGHFVRFLFYVDIACSYHLVMVTSRVHDLMYGHQFWDEPSATELIFIILNYTFCIPVLLAVGGFSIYHFNALCNNTTTIEGWEKDKAALLVRRGKIQEIKFPYNLGVRRNISAVLGDSPLLWCWPTRATGTGLKYPIQASSGYNEQDWPPKDPSLTNQNHTFKLPDSPWTYENGDFNPSLQPSSSARRLSSSTATRRKSAKSKEPVANVPPYHPDYRAPGEDDDYVFNGSSAGDDDDEDTPIAQSRRLVRRGSEGYEVHAINREEMLRQHVIDHMEEPGRYNVYVPDTPSESDQEQGLELELPPEEDVPLTARVESWRAAQVAAVN</sequence>
<comment type="caution">
    <text evidence="1">The sequence shown here is derived from an EMBL/GenBank/DDBJ whole genome shotgun (WGS) entry which is preliminary data.</text>
</comment>
<gene>
    <name evidence="1" type="ORF">BDY19DRAFT_19513</name>
</gene>
<reference evidence="1" key="1">
    <citation type="journal article" date="2021" name="Environ. Microbiol.">
        <title>Gene family expansions and transcriptome signatures uncover fungal adaptations to wood decay.</title>
        <authorList>
            <person name="Hage H."/>
            <person name="Miyauchi S."/>
            <person name="Viragh M."/>
            <person name="Drula E."/>
            <person name="Min B."/>
            <person name="Chaduli D."/>
            <person name="Navarro D."/>
            <person name="Favel A."/>
            <person name="Norest M."/>
            <person name="Lesage-Meessen L."/>
            <person name="Balint B."/>
            <person name="Merenyi Z."/>
            <person name="de Eugenio L."/>
            <person name="Morin E."/>
            <person name="Martinez A.T."/>
            <person name="Baldrian P."/>
            <person name="Stursova M."/>
            <person name="Martinez M.J."/>
            <person name="Novotny C."/>
            <person name="Magnuson J.K."/>
            <person name="Spatafora J.W."/>
            <person name="Maurice S."/>
            <person name="Pangilinan J."/>
            <person name="Andreopoulos W."/>
            <person name="LaButti K."/>
            <person name="Hundley H."/>
            <person name="Na H."/>
            <person name="Kuo A."/>
            <person name="Barry K."/>
            <person name="Lipzen A."/>
            <person name="Henrissat B."/>
            <person name="Riley R."/>
            <person name="Ahrendt S."/>
            <person name="Nagy L.G."/>
            <person name="Grigoriev I.V."/>
            <person name="Martin F."/>
            <person name="Rosso M.N."/>
        </authorList>
    </citation>
    <scope>NUCLEOTIDE SEQUENCE</scope>
    <source>
        <strain evidence="1">CBS 384.51</strain>
    </source>
</reference>
<proteinExistence type="predicted"/>
<dbReference type="Proteomes" id="UP001055072">
    <property type="component" value="Unassembled WGS sequence"/>
</dbReference>
<keyword evidence="2" id="KW-1185">Reference proteome</keyword>
<evidence type="ECO:0000313" key="1">
    <source>
        <dbReference type="EMBL" id="KAI0094442.1"/>
    </source>
</evidence>